<proteinExistence type="predicted"/>
<evidence type="ECO:0000313" key="2">
    <source>
        <dbReference type="Proteomes" id="UP000689195"/>
    </source>
</evidence>
<accession>A0A8S1VBC5</accession>
<gene>
    <name evidence="1" type="ORF">PPENT_87.1.T0600118</name>
</gene>
<reference evidence="1" key="1">
    <citation type="submission" date="2021-01" db="EMBL/GenBank/DDBJ databases">
        <authorList>
            <consortium name="Genoscope - CEA"/>
            <person name="William W."/>
        </authorList>
    </citation>
    <scope>NUCLEOTIDE SEQUENCE</scope>
</reference>
<comment type="caution">
    <text evidence="1">The sequence shown here is derived from an EMBL/GenBank/DDBJ whole genome shotgun (WGS) entry which is preliminary data.</text>
</comment>
<sequence length="140" mass="16875">MGLVCSSHNHKPHNSKINLIKLHIMIAENFINIFKQLDLSIDIPDDLRYNLNQLFILSCKLKHCIVRLNKRYSDYHFSQLENELKRVIQYLNIILQDDQLELYFPIIYTFQIESWDIHKQNLKQQVLQRENDNIKLNLQI</sequence>
<evidence type="ECO:0000313" key="1">
    <source>
        <dbReference type="EMBL" id="CAD8173891.1"/>
    </source>
</evidence>
<keyword evidence="2" id="KW-1185">Reference proteome</keyword>
<dbReference type="EMBL" id="CAJJDO010000060">
    <property type="protein sequence ID" value="CAD8173891.1"/>
    <property type="molecule type" value="Genomic_DNA"/>
</dbReference>
<organism evidence="1 2">
    <name type="scientific">Paramecium pentaurelia</name>
    <dbReference type="NCBI Taxonomy" id="43138"/>
    <lineage>
        <taxon>Eukaryota</taxon>
        <taxon>Sar</taxon>
        <taxon>Alveolata</taxon>
        <taxon>Ciliophora</taxon>
        <taxon>Intramacronucleata</taxon>
        <taxon>Oligohymenophorea</taxon>
        <taxon>Peniculida</taxon>
        <taxon>Parameciidae</taxon>
        <taxon>Paramecium</taxon>
    </lineage>
</organism>
<dbReference type="AlphaFoldDB" id="A0A8S1VBC5"/>
<name>A0A8S1VBC5_9CILI</name>
<protein>
    <submittedName>
        <fullName evidence="1">Uncharacterized protein</fullName>
    </submittedName>
</protein>
<dbReference type="Proteomes" id="UP000689195">
    <property type="component" value="Unassembled WGS sequence"/>
</dbReference>